<feature type="region of interest" description="Disordered" evidence="1">
    <location>
        <begin position="238"/>
        <end position="269"/>
    </location>
</feature>
<name>A0AAV7L2M4_PLEWA</name>
<proteinExistence type="predicted"/>
<organism evidence="2 3">
    <name type="scientific">Pleurodeles waltl</name>
    <name type="common">Iberian ribbed newt</name>
    <dbReference type="NCBI Taxonomy" id="8319"/>
    <lineage>
        <taxon>Eukaryota</taxon>
        <taxon>Metazoa</taxon>
        <taxon>Chordata</taxon>
        <taxon>Craniata</taxon>
        <taxon>Vertebrata</taxon>
        <taxon>Euteleostomi</taxon>
        <taxon>Amphibia</taxon>
        <taxon>Batrachia</taxon>
        <taxon>Caudata</taxon>
        <taxon>Salamandroidea</taxon>
        <taxon>Salamandridae</taxon>
        <taxon>Pleurodelinae</taxon>
        <taxon>Pleurodeles</taxon>
    </lineage>
</organism>
<protein>
    <recommendedName>
        <fullName evidence="4">Rx N-terminal domain-containing protein</fullName>
    </recommendedName>
</protein>
<comment type="caution">
    <text evidence="2">The sequence shown here is derived from an EMBL/GenBank/DDBJ whole genome shotgun (WGS) entry which is preliminary data.</text>
</comment>
<dbReference type="AlphaFoldDB" id="A0AAV7L2M4"/>
<evidence type="ECO:0000313" key="3">
    <source>
        <dbReference type="Proteomes" id="UP001066276"/>
    </source>
</evidence>
<evidence type="ECO:0000313" key="2">
    <source>
        <dbReference type="EMBL" id="KAJ1084544.1"/>
    </source>
</evidence>
<reference evidence="2" key="1">
    <citation type="journal article" date="2022" name="bioRxiv">
        <title>Sequencing and chromosome-scale assembly of the giantPleurodeles waltlgenome.</title>
        <authorList>
            <person name="Brown T."/>
            <person name="Elewa A."/>
            <person name="Iarovenko S."/>
            <person name="Subramanian E."/>
            <person name="Araus A.J."/>
            <person name="Petzold A."/>
            <person name="Susuki M."/>
            <person name="Suzuki K.-i.T."/>
            <person name="Hayashi T."/>
            <person name="Toyoda A."/>
            <person name="Oliveira C."/>
            <person name="Osipova E."/>
            <person name="Leigh N.D."/>
            <person name="Simon A."/>
            <person name="Yun M.H."/>
        </authorList>
    </citation>
    <scope>NUCLEOTIDE SEQUENCE</scope>
    <source>
        <strain evidence="2">20211129_DDA</strain>
        <tissue evidence="2">Liver</tissue>
    </source>
</reference>
<gene>
    <name evidence="2" type="ORF">NDU88_004691</name>
</gene>
<dbReference type="Proteomes" id="UP001066276">
    <property type="component" value="Chromosome 12"/>
</dbReference>
<keyword evidence="3" id="KW-1185">Reference proteome</keyword>
<sequence length="269" mass="29934">MDPQSDSPALVTVIQDILTHFLQEILSEIGSLKDDLKSCIKEVRHEVTEIGNWVDDLERTVDARSEDQEQLWRWVKALEKQNIELQSKQEDLENRSQHKTCASDEYRERQRGQKLWPSRLPFSTLSRMTLKASFPLSIAPQGDIHPRGPNAPTDIPMRVHYFTEKEAILAVACKSPTLTFQGDAPFICFKTSLPSLFTAENSSSQSWTICAAGVCAINGANRLLLSSTQAQKLLNLADTDPEAAPVGEGPSPGKPMKPPGRLLTLVERS</sequence>
<evidence type="ECO:0008006" key="4">
    <source>
        <dbReference type="Google" id="ProtNLM"/>
    </source>
</evidence>
<dbReference type="EMBL" id="JANPWB010000016">
    <property type="protein sequence ID" value="KAJ1084544.1"/>
    <property type="molecule type" value="Genomic_DNA"/>
</dbReference>
<evidence type="ECO:0000256" key="1">
    <source>
        <dbReference type="SAM" id="MobiDB-lite"/>
    </source>
</evidence>
<accession>A0AAV7L2M4</accession>